<comment type="subcellular location">
    <subcellularLocation>
        <location evidence="2">Secreted</location>
    </subcellularLocation>
</comment>
<keyword evidence="8 15" id="KW-0732">Signal</keyword>
<dbReference type="PROSITE" id="PS52035">
    <property type="entry name" value="PEPTIDASE_M14"/>
    <property type="match status" value="2"/>
</dbReference>
<dbReference type="eggNOG" id="KOG2650">
    <property type="taxonomic scope" value="Eukaryota"/>
</dbReference>
<evidence type="ECO:0000259" key="16">
    <source>
        <dbReference type="PROSITE" id="PS52035"/>
    </source>
</evidence>
<evidence type="ECO:0000256" key="2">
    <source>
        <dbReference type="ARBA" id="ARBA00004613"/>
    </source>
</evidence>
<keyword evidence="7" id="KW-0479">Metal-binding</keyword>
<evidence type="ECO:0000256" key="3">
    <source>
        <dbReference type="ARBA" id="ARBA00005988"/>
    </source>
</evidence>
<keyword evidence="5" id="KW-0121">Carboxypeptidase</keyword>
<reference evidence="17" key="1">
    <citation type="submission" date="2017-05" db="UniProtKB">
        <authorList>
            <consortium name="EnsemblMetazoa"/>
        </authorList>
    </citation>
    <scope>IDENTIFICATION</scope>
</reference>
<comment type="cofactor">
    <cofactor evidence="1">
        <name>Zn(2+)</name>
        <dbReference type="ChEBI" id="CHEBI:29105"/>
    </cofactor>
</comment>
<evidence type="ECO:0000256" key="9">
    <source>
        <dbReference type="ARBA" id="ARBA00022801"/>
    </source>
</evidence>
<dbReference type="GO" id="GO:0006508">
    <property type="term" value="P:proteolysis"/>
    <property type="evidence" value="ECO:0007669"/>
    <property type="project" value="UniProtKB-KW"/>
</dbReference>
<dbReference type="Pfam" id="PF00246">
    <property type="entry name" value="Peptidase_M14"/>
    <property type="match status" value="2"/>
</dbReference>
<dbReference type="PANTHER" id="PTHR11705">
    <property type="entry name" value="PROTEASE FAMILY M14 CARBOXYPEPTIDASE A,B"/>
    <property type="match status" value="1"/>
</dbReference>
<evidence type="ECO:0000256" key="11">
    <source>
        <dbReference type="ARBA" id="ARBA00023049"/>
    </source>
</evidence>
<dbReference type="PRINTS" id="PR00765">
    <property type="entry name" value="CRBOXYPTASEA"/>
</dbReference>
<dbReference type="InParanoid" id="A0A1X7V163"/>
<comment type="similarity">
    <text evidence="3 14">Belongs to the peptidase M14 family.</text>
</comment>
<dbReference type="OrthoDB" id="3626597at2759"/>
<keyword evidence="10" id="KW-0862">Zinc</keyword>
<feature type="domain" description="Peptidase M14" evidence="16">
    <location>
        <begin position="505"/>
        <end position="782"/>
    </location>
</feature>
<evidence type="ECO:0000256" key="12">
    <source>
        <dbReference type="ARBA" id="ARBA00023157"/>
    </source>
</evidence>
<evidence type="ECO:0000256" key="1">
    <source>
        <dbReference type="ARBA" id="ARBA00001947"/>
    </source>
</evidence>
<sequence length="796" mass="89941">MLKVFLISALLLLTSQAAKYQRTVKYDNEILIRCPTGVEGMKEFLQRDDVDVWRVTPDGLADIRINKNLIQGTDIILKQCTTIADVEELVQQFENMTASVRLHGQAQQEWHEEYHRYDEIYDWYKELAEQCGERCQFNSSIGGSLEGRVMPAFHVGSPAVGKIYFQCQIHAREWISGATCMYIADSLTNNPEGLDMISKVLDDVEFIFVPLVNPDGYEYTWTGDRLWRKNRRENSGSACIGVDLNRNYNDHWNEGGSSSNPCSETYHGVSAASEPETQNTQSYFKTNGPIIGAIDWHSYSQLILRPYGWTNQDSPDETQLKEIGDEMSEKIKAVFGETYTSQKSIGLYPTSGTASDWFYGEDATSTNGAYRAAGYTVELRDTGSYGFLLPPEQIIPTGMENLAAVLEFAQRLIDDPIPNPNNSHKNPTSVKGIKEFLQRDDIDVWRITPDGLADIRINKNLIQGTDIVTKQCTAVADVEALVQQFENMTASVKLHGQAQQEWHEEYHRYDEIYTWYRDLAEQCGDRCQFIPSIGKSFEDRDQPAFHVGDPVVGKIYFQCQIHAREWISGATCMYIADSLTNNPDGSSRYTWDGDRLWRKNRQVNSGSSCRGVDLNRNYNDHWNEGGSSSNPCSETYHGIGPASEPETDHTQNYFRNNAPIIGAIDWHSYSQLILRRYGWTNQDSPDEAQLKEIGDEMSAKIFDVFGKTYTSQKSIGLYPTSGTASDWFYGEDATLTNGAYRAAGYTVELRDTGSYGFLLPPKEIIPTGMENLEGVLEFAERLIAAPIPNPYNSHKK</sequence>
<dbReference type="InterPro" id="IPR000834">
    <property type="entry name" value="Peptidase_M14"/>
</dbReference>
<dbReference type="GO" id="GO:0004181">
    <property type="term" value="F:metallocarboxypeptidase activity"/>
    <property type="evidence" value="ECO:0007669"/>
    <property type="project" value="InterPro"/>
</dbReference>
<dbReference type="Gene3D" id="3.40.630.10">
    <property type="entry name" value="Zn peptidases"/>
    <property type="match status" value="2"/>
</dbReference>
<evidence type="ECO:0000256" key="15">
    <source>
        <dbReference type="SAM" id="SignalP"/>
    </source>
</evidence>
<name>A0A1X7V163_AMPQE</name>
<keyword evidence="12" id="KW-1015">Disulfide bond</keyword>
<dbReference type="CDD" id="cd03860">
    <property type="entry name" value="M14_CP_A-B_like"/>
    <property type="match status" value="2"/>
</dbReference>
<dbReference type="FunFam" id="3.40.630.10:FF:000084">
    <property type="entry name" value="Carboxypeptidase B2"/>
    <property type="match status" value="1"/>
</dbReference>
<comment type="function">
    <text evidence="13">Involved in the digestion of the blood meal.</text>
</comment>
<evidence type="ECO:0000256" key="14">
    <source>
        <dbReference type="PROSITE-ProRule" id="PRU01379"/>
    </source>
</evidence>
<dbReference type="PANTHER" id="PTHR11705:SF143">
    <property type="entry name" value="SLL0236 PROTEIN"/>
    <property type="match status" value="1"/>
</dbReference>
<dbReference type="GO" id="GO:0008270">
    <property type="term" value="F:zinc ion binding"/>
    <property type="evidence" value="ECO:0007669"/>
    <property type="project" value="InterPro"/>
</dbReference>
<dbReference type="EnsemblMetazoa" id="Aqu2.1.33686_001">
    <property type="protein sequence ID" value="Aqu2.1.33686_001"/>
    <property type="gene ID" value="Aqu2.1.33686"/>
</dbReference>
<organism evidence="17">
    <name type="scientific">Amphimedon queenslandica</name>
    <name type="common">Sponge</name>
    <dbReference type="NCBI Taxonomy" id="400682"/>
    <lineage>
        <taxon>Eukaryota</taxon>
        <taxon>Metazoa</taxon>
        <taxon>Porifera</taxon>
        <taxon>Demospongiae</taxon>
        <taxon>Heteroscleromorpha</taxon>
        <taxon>Haplosclerida</taxon>
        <taxon>Niphatidae</taxon>
        <taxon>Amphimedon</taxon>
    </lineage>
</organism>
<keyword evidence="9" id="KW-0378">Hydrolase</keyword>
<dbReference type="FunCoup" id="A0A1X7V163">
    <property type="interactions" value="9"/>
</dbReference>
<keyword evidence="4" id="KW-0964">Secreted</keyword>
<evidence type="ECO:0000256" key="5">
    <source>
        <dbReference type="ARBA" id="ARBA00022645"/>
    </source>
</evidence>
<feature type="active site" description="Proton donor/acceptor" evidence="14">
    <location>
        <position position="378"/>
    </location>
</feature>
<accession>A0A1X7V163</accession>
<dbReference type="SMART" id="SM00631">
    <property type="entry name" value="Zn_pept"/>
    <property type="match status" value="2"/>
</dbReference>
<feature type="chain" id="PRO_5010865951" description="Peptidase M14 domain-containing protein" evidence="15">
    <location>
        <begin position="18"/>
        <end position="796"/>
    </location>
</feature>
<dbReference type="GO" id="GO:0005615">
    <property type="term" value="C:extracellular space"/>
    <property type="evidence" value="ECO:0007669"/>
    <property type="project" value="TreeGrafter"/>
</dbReference>
<feature type="signal peptide" evidence="15">
    <location>
        <begin position="1"/>
        <end position="17"/>
    </location>
</feature>
<evidence type="ECO:0000313" key="17">
    <source>
        <dbReference type="EnsemblMetazoa" id="Aqu2.1.33686_001"/>
    </source>
</evidence>
<feature type="domain" description="Peptidase M14" evidence="16">
    <location>
        <begin position="113"/>
        <end position="412"/>
    </location>
</feature>
<keyword evidence="6" id="KW-0645">Protease</keyword>
<feature type="active site" description="Proton donor/acceptor" evidence="14">
    <location>
        <position position="748"/>
    </location>
</feature>
<evidence type="ECO:0000256" key="13">
    <source>
        <dbReference type="ARBA" id="ARBA00057299"/>
    </source>
</evidence>
<evidence type="ECO:0000256" key="8">
    <source>
        <dbReference type="ARBA" id="ARBA00022729"/>
    </source>
</evidence>
<dbReference type="AlphaFoldDB" id="A0A1X7V163"/>
<protein>
    <recommendedName>
        <fullName evidence="16">Peptidase M14 domain-containing protein</fullName>
    </recommendedName>
</protein>
<evidence type="ECO:0000256" key="7">
    <source>
        <dbReference type="ARBA" id="ARBA00022723"/>
    </source>
</evidence>
<evidence type="ECO:0000256" key="4">
    <source>
        <dbReference type="ARBA" id="ARBA00022525"/>
    </source>
</evidence>
<evidence type="ECO:0000256" key="10">
    <source>
        <dbReference type="ARBA" id="ARBA00022833"/>
    </source>
</evidence>
<dbReference type="OMA" id="WEEPISM"/>
<proteinExistence type="inferred from homology"/>
<dbReference type="SUPFAM" id="SSF53187">
    <property type="entry name" value="Zn-dependent exopeptidases"/>
    <property type="match status" value="2"/>
</dbReference>
<keyword evidence="11" id="KW-0482">Metalloprotease</keyword>
<dbReference type="FunFam" id="3.40.630.10:FF:000040">
    <property type="entry name" value="zinc carboxypeptidase"/>
    <property type="match status" value="1"/>
</dbReference>
<evidence type="ECO:0000256" key="6">
    <source>
        <dbReference type="ARBA" id="ARBA00022670"/>
    </source>
</evidence>